<accession>A0ABT7EIN1</accession>
<evidence type="ECO:0000313" key="2">
    <source>
        <dbReference type="EMBL" id="MDK2594872.1"/>
    </source>
</evidence>
<organism evidence="2 3">
    <name type="scientific">Pseudoalteromonas obscura</name>
    <dbReference type="NCBI Taxonomy" id="3048491"/>
    <lineage>
        <taxon>Bacteria</taxon>
        <taxon>Pseudomonadati</taxon>
        <taxon>Pseudomonadota</taxon>
        <taxon>Gammaproteobacteria</taxon>
        <taxon>Alteromonadales</taxon>
        <taxon>Pseudoalteromonadaceae</taxon>
        <taxon>Pseudoalteromonas</taxon>
    </lineage>
</organism>
<comment type="caution">
    <text evidence="2">The sequence shown here is derived from an EMBL/GenBank/DDBJ whole genome shotgun (WGS) entry which is preliminary data.</text>
</comment>
<protein>
    <submittedName>
        <fullName evidence="2">Uncharacterized protein</fullName>
    </submittedName>
</protein>
<evidence type="ECO:0000313" key="3">
    <source>
        <dbReference type="Proteomes" id="UP001231915"/>
    </source>
</evidence>
<keyword evidence="1" id="KW-0175">Coiled coil</keyword>
<gene>
    <name evidence="2" type="ORF">QNM18_07450</name>
</gene>
<dbReference type="RefSeq" id="WP_284136777.1">
    <property type="nucleotide sequence ID" value="NZ_JASJUT010000002.1"/>
</dbReference>
<dbReference type="EMBL" id="JASJUT010000002">
    <property type="protein sequence ID" value="MDK2594872.1"/>
    <property type="molecule type" value="Genomic_DNA"/>
</dbReference>
<evidence type="ECO:0000256" key="1">
    <source>
        <dbReference type="SAM" id="Coils"/>
    </source>
</evidence>
<dbReference type="Proteomes" id="UP001231915">
    <property type="component" value="Unassembled WGS sequence"/>
</dbReference>
<dbReference type="InterPro" id="IPR009057">
    <property type="entry name" value="Homeodomain-like_sf"/>
</dbReference>
<sequence>MDASQIKRSSVLRHAVDLVHKHGFSISDTATSCQVSKQALYRAVRAHNTPPNTQLDKLFKKKEKLQQQLRALEIEINQLTIQK</sequence>
<feature type="coiled-coil region" evidence="1">
    <location>
        <begin position="55"/>
        <end position="82"/>
    </location>
</feature>
<reference evidence="2 3" key="1">
    <citation type="submission" date="2023-05" db="EMBL/GenBank/DDBJ databases">
        <title>Pseudoalteromonas ardens sp. nov., Pseudoalteromonas obscura sp. nov., and Pseudoalteromonas umbrosa sp. nov., isolated from the coral Montipora capitata.</title>
        <authorList>
            <person name="Thomas E.M."/>
            <person name="Smith E.M."/>
            <person name="Papke E."/>
            <person name="Shlafstein M.D."/>
            <person name="Oline D.K."/>
            <person name="Videau P."/>
            <person name="Saw J.H."/>
            <person name="Strangman W.K."/>
            <person name="Ushijima B."/>
        </authorList>
    </citation>
    <scope>NUCLEOTIDE SEQUENCE [LARGE SCALE GENOMIC DNA]</scope>
    <source>
        <strain evidence="2 3">P94</strain>
    </source>
</reference>
<keyword evidence="3" id="KW-1185">Reference proteome</keyword>
<name>A0ABT7EIN1_9GAMM</name>
<proteinExistence type="predicted"/>
<dbReference type="SUPFAM" id="SSF46689">
    <property type="entry name" value="Homeodomain-like"/>
    <property type="match status" value="1"/>
</dbReference>